<dbReference type="InterPro" id="IPR015946">
    <property type="entry name" value="KH_dom-like_a/b"/>
</dbReference>
<evidence type="ECO:0000256" key="1">
    <source>
        <dbReference type="SAM" id="MobiDB-lite"/>
    </source>
</evidence>
<dbReference type="InterPro" id="IPR034079">
    <property type="entry name" value="R3H_KhpB"/>
</dbReference>
<comment type="caution">
    <text evidence="3">The sequence shown here is derived from an EMBL/GenBank/DDBJ whole genome shotgun (WGS) entry which is preliminary data.</text>
</comment>
<dbReference type="InterPro" id="IPR039247">
    <property type="entry name" value="KhpB"/>
</dbReference>
<dbReference type="Gene3D" id="3.30.300.20">
    <property type="match status" value="1"/>
</dbReference>
<dbReference type="InterPro" id="IPR036867">
    <property type="entry name" value="R3H_dom_sf"/>
</dbReference>
<dbReference type="PROSITE" id="PS51061">
    <property type="entry name" value="R3H"/>
    <property type="match status" value="1"/>
</dbReference>
<feature type="region of interest" description="Disordered" evidence="1">
    <location>
        <begin position="132"/>
        <end position="159"/>
    </location>
</feature>
<dbReference type="SUPFAM" id="SSF82708">
    <property type="entry name" value="R3H domain"/>
    <property type="match status" value="1"/>
</dbReference>
<organism evidence="3 4">
    <name type="scientific">Candidatus Chaera renei</name>
    <dbReference type="NCBI Taxonomy" id="2506947"/>
    <lineage>
        <taxon>Bacteria</taxon>
        <taxon>Candidatus Saccharimonadota</taxon>
        <taxon>Candidatus Saccharimonadia</taxon>
        <taxon>Candidatus Saccharimonadales</taxon>
        <taxon>Candidatus Saccharimonadaceae</taxon>
        <taxon>Candidatus Chaera</taxon>
    </lineage>
</organism>
<dbReference type="Pfam" id="PF01424">
    <property type="entry name" value="R3H"/>
    <property type="match status" value="1"/>
</dbReference>
<feature type="domain" description="R3H" evidence="2">
    <location>
        <begin position="87"/>
        <end position="153"/>
    </location>
</feature>
<sequence length="159" mass="17771">MDKESSIVFAKKYLEDVLSFFGLNTDVSASSEEDVIELGVPSTYLNGFLIGQRGETLRALQTLVMMALKNRGAELNRVNIDVADYKRQRADRLAAQTREWAKEVVASGETRALRPMSPADRRVVHRTVSEYPALETRSEGEGRDRHVVISRKADTDAGE</sequence>
<proteinExistence type="predicted"/>
<dbReference type="Gene3D" id="3.30.1370.50">
    <property type="entry name" value="R3H-like domain"/>
    <property type="match status" value="1"/>
</dbReference>
<feature type="compositionally biased region" description="Basic and acidic residues" evidence="1">
    <location>
        <begin position="136"/>
        <end position="159"/>
    </location>
</feature>
<dbReference type="InterPro" id="IPR001374">
    <property type="entry name" value="R3H_dom"/>
</dbReference>
<dbReference type="InterPro" id="IPR038008">
    <property type="entry name" value="Jag_KH"/>
</dbReference>
<keyword evidence="4" id="KW-1185">Reference proteome</keyword>
<name>A0A4Q0AIZ6_9BACT</name>
<gene>
    <name evidence="3" type="ORF">EOT04_01395</name>
</gene>
<dbReference type="AlphaFoldDB" id="A0A4Q0AIZ6"/>
<accession>A0A4Q0AIZ6</accession>
<dbReference type="GO" id="GO:0003723">
    <property type="term" value="F:RNA binding"/>
    <property type="evidence" value="ECO:0007669"/>
    <property type="project" value="InterPro"/>
</dbReference>
<evidence type="ECO:0000259" key="2">
    <source>
        <dbReference type="PROSITE" id="PS51061"/>
    </source>
</evidence>
<dbReference type="EMBL" id="SCKW01000009">
    <property type="protein sequence ID" value="RWZ79499.1"/>
    <property type="molecule type" value="Genomic_DNA"/>
</dbReference>
<dbReference type="PANTHER" id="PTHR35800">
    <property type="entry name" value="PROTEIN JAG"/>
    <property type="match status" value="1"/>
</dbReference>
<protein>
    <submittedName>
        <fullName evidence="3">KH domain-containing protein</fullName>
    </submittedName>
</protein>
<evidence type="ECO:0000313" key="4">
    <source>
        <dbReference type="Proteomes" id="UP000289269"/>
    </source>
</evidence>
<reference evidence="3" key="1">
    <citation type="submission" date="2019-01" db="EMBL/GenBank/DDBJ databases">
        <title>Genomic signatures and co-occurrence patterns of the ultra-small Saccharimodia (Patescibacteria phylum) suggest a symbiotic lifestyle.</title>
        <authorList>
            <person name="Lemos L."/>
            <person name="Medeiros J."/>
            <person name="Andreote F."/>
            <person name="Fernandes G."/>
            <person name="Varani A."/>
            <person name="Oliveira G."/>
            <person name="Pylro V."/>
        </authorList>
    </citation>
    <scope>NUCLEOTIDE SEQUENCE [LARGE SCALE GENOMIC DNA]</scope>
    <source>
        <strain evidence="3">AMD01</strain>
    </source>
</reference>
<dbReference type="CDD" id="cd02644">
    <property type="entry name" value="R3H_jag"/>
    <property type="match status" value="1"/>
</dbReference>
<dbReference type="SMART" id="SM00393">
    <property type="entry name" value="R3H"/>
    <property type="match status" value="1"/>
</dbReference>
<dbReference type="CDD" id="cd02414">
    <property type="entry name" value="KH-II_Jag"/>
    <property type="match status" value="1"/>
</dbReference>
<dbReference type="Proteomes" id="UP000289269">
    <property type="component" value="Unassembled WGS sequence"/>
</dbReference>
<evidence type="ECO:0000313" key="3">
    <source>
        <dbReference type="EMBL" id="RWZ79499.1"/>
    </source>
</evidence>
<dbReference type="PANTHER" id="PTHR35800:SF1">
    <property type="entry name" value="RNA-BINDING PROTEIN KHPB"/>
    <property type="match status" value="1"/>
</dbReference>